<feature type="compositionally biased region" description="Basic and acidic residues" evidence="7">
    <location>
        <begin position="48"/>
        <end position="57"/>
    </location>
</feature>
<dbReference type="WBParaSite" id="Gr19_v10_g15174.t1">
    <property type="protein sequence ID" value="Gr19_v10_g15174.t1"/>
    <property type="gene ID" value="Gr19_v10_g15174"/>
</dbReference>
<dbReference type="PROSITE" id="PS50102">
    <property type="entry name" value="RRM"/>
    <property type="match status" value="2"/>
</dbReference>
<dbReference type="AlphaFoldDB" id="A0A914H8F8"/>
<feature type="region of interest" description="Disordered" evidence="7">
    <location>
        <begin position="30"/>
        <end position="102"/>
    </location>
</feature>
<evidence type="ECO:0000259" key="9">
    <source>
        <dbReference type="PROSITE" id="PS50917"/>
    </source>
</evidence>
<feature type="domain" description="RRM" evidence="8">
    <location>
        <begin position="268"/>
        <end position="346"/>
    </location>
</feature>
<dbReference type="Gene3D" id="2.40.290.10">
    <property type="match status" value="1"/>
</dbReference>
<dbReference type="InterPro" id="IPR010912">
    <property type="entry name" value="SPOC_met"/>
</dbReference>
<evidence type="ECO:0000256" key="3">
    <source>
        <dbReference type="ARBA" id="ARBA00022553"/>
    </source>
</evidence>
<dbReference type="Pfam" id="PF00076">
    <property type="entry name" value="RRM_1"/>
    <property type="match status" value="2"/>
</dbReference>
<dbReference type="GO" id="GO:0003723">
    <property type="term" value="F:RNA binding"/>
    <property type="evidence" value="ECO:0007669"/>
    <property type="project" value="UniProtKB-UniRule"/>
</dbReference>
<name>A0A914H8F8_GLORO</name>
<feature type="region of interest" description="Disordered" evidence="7">
    <location>
        <begin position="222"/>
        <end position="251"/>
    </location>
</feature>
<feature type="compositionally biased region" description="Basic and acidic residues" evidence="7">
    <location>
        <begin position="439"/>
        <end position="460"/>
    </location>
</feature>
<dbReference type="InterPro" id="IPR012677">
    <property type="entry name" value="Nucleotide-bd_a/b_plait_sf"/>
</dbReference>
<dbReference type="SUPFAM" id="SSF54928">
    <property type="entry name" value="RNA-binding domain, RBD"/>
    <property type="match status" value="1"/>
</dbReference>
<evidence type="ECO:0000256" key="7">
    <source>
        <dbReference type="SAM" id="MobiDB-lite"/>
    </source>
</evidence>
<feature type="compositionally biased region" description="Low complexity" evidence="7">
    <location>
        <begin position="30"/>
        <end position="47"/>
    </location>
</feature>
<keyword evidence="4 6" id="KW-0694">RNA-binding</keyword>
<evidence type="ECO:0000313" key="10">
    <source>
        <dbReference type="Proteomes" id="UP000887572"/>
    </source>
</evidence>
<dbReference type="Gene3D" id="3.30.70.330">
    <property type="match status" value="2"/>
</dbReference>
<evidence type="ECO:0000256" key="1">
    <source>
        <dbReference type="ARBA" id="ARBA00004123"/>
    </source>
</evidence>
<sequence>MSFILIISPHTHTHRNDAFLFSSSTRISASSSSTTVKMARGTSSSRNGGERERERTSHRSSAGASDSRISRSYRSPPPSSRPTEHRSRRDSSTPPAPSSCLSNFYRERFGSHSPEDYLNLRLSQFEPKMGKEHIRGVLEREFRHLAPFEVRIKIVRNPEDDERLAYVNFERPDCAKSVRRSLLPRLQKMLGRTIGVDPAGVIRDQEGKFIPDRYNRAVMAAAERSPTGGGGPVPLRRAASPVQPRRPPPRRMEMPVFHLNQDDTQAGRTIFVGNLPGDVRDTELRRLFEDFGTVDEVDIKLLADSNAAYAFVLFETVEQALAAREGQHNKPMRPGEYRCQLGYGKTQPCASLIIGGLGPWASEELLEKAFCDYGEISSIQFDGDTHGYIRFAEQTAATEACSAMKNFPLGGDDKCITVDYAKDEKKDDEKRVPTAPRKRPYDGQHHYHHNQQHESAEAKRARQRTPSPSQSPTRVGCFESYIQLRGTVPCTWKGVLMLKKSEYPLSLYRVFGREHLVQDFLRDSDGVALRLSINQRLPVVADLYTKLSEYDRTQLAVLFAMERDRPCEPLVKYLQEKNAAGVISVPGAVLYVLTHTPITEKLVKFFAPRICPLLTPMPNHLVLVLKLTAQPTVNNVMSTTLAPAPGGGGTVGAAATSYGLLNATMAPPSLVEVKKEMDATAKADSWKVLGEEAAAAPIADNKLYKDGES</sequence>
<dbReference type="PANTHER" id="PTHR23189">
    <property type="entry name" value="RNA RECOGNITION MOTIF-CONTAINING"/>
    <property type="match status" value="1"/>
</dbReference>
<feature type="compositionally biased region" description="Low complexity" evidence="7">
    <location>
        <begin position="65"/>
        <end position="74"/>
    </location>
</feature>
<comment type="similarity">
    <text evidence="2">Belongs to the RRM Spen family.</text>
</comment>
<evidence type="ECO:0000256" key="5">
    <source>
        <dbReference type="ARBA" id="ARBA00023242"/>
    </source>
</evidence>
<dbReference type="GO" id="GO:0005634">
    <property type="term" value="C:nucleus"/>
    <property type="evidence" value="ECO:0007669"/>
    <property type="project" value="UniProtKB-SubCell"/>
</dbReference>
<dbReference type="Proteomes" id="UP000887572">
    <property type="component" value="Unplaced"/>
</dbReference>
<accession>A0A914H8F8</accession>
<evidence type="ECO:0000256" key="6">
    <source>
        <dbReference type="PROSITE-ProRule" id="PRU00176"/>
    </source>
</evidence>
<evidence type="ECO:0000256" key="2">
    <source>
        <dbReference type="ARBA" id="ARBA00005387"/>
    </source>
</evidence>
<dbReference type="InterPro" id="IPR016194">
    <property type="entry name" value="SPOC-like_C_dom_sf"/>
</dbReference>
<feature type="region of interest" description="Disordered" evidence="7">
    <location>
        <begin position="426"/>
        <end position="474"/>
    </location>
</feature>
<feature type="domain" description="RRM" evidence="8">
    <location>
        <begin position="350"/>
        <end position="423"/>
    </location>
</feature>
<dbReference type="InterPro" id="IPR035979">
    <property type="entry name" value="RBD_domain_sf"/>
</dbReference>
<reference evidence="11" key="1">
    <citation type="submission" date="2022-11" db="UniProtKB">
        <authorList>
            <consortium name="WormBaseParasite"/>
        </authorList>
    </citation>
    <scope>IDENTIFICATION</scope>
</reference>
<evidence type="ECO:0000256" key="4">
    <source>
        <dbReference type="ARBA" id="ARBA00022884"/>
    </source>
</evidence>
<dbReference type="SUPFAM" id="SSF100939">
    <property type="entry name" value="SPOC domain-like"/>
    <property type="match status" value="1"/>
</dbReference>
<organism evidence="10 11">
    <name type="scientific">Globodera rostochiensis</name>
    <name type="common">Golden nematode worm</name>
    <name type="synonym">Heterodera rostochiensis</name>
    <dbReference type="NCBI Taxonomy" id="31243"/>
    <lineage>
        <taxon>Eukaryota</taxon>
        <taxon>Metazoa</taxon>
        <taxon>Ecdysozoa</taxon>
        <taxon>Nematoda</taxon>
        <taxon>Chromadorea</taxon>
        <taxon>Rhabditida</taxon>
        <taxon>Tylenchina</taxon>
        <taxon>Tylenchomorpha</taxon>
        <taxon>Tylenchoidea</taxon>
        <taxon>Heteroderidae</taxon>
        <taxon>Heteroderinae</taxon>
        <taxon>Globodera</taxon>
    </lineage>
</organism>
<keyword evidence="10" id="KW-1185">Reference proteome</keyword>
<dbReference type="PROSITE" id="PS50917">
    <property type="entry name" value="SPOC"/>
    <property type="match status" value="1"/>
</dbReference>
<protein>
    <submittedName>
        <fullName evidence="11">RNA-binding protein</fullName>
    </submittedName>
</protein>
<feature type="domain" description="SPOC" evidence="9">
    <location>
        <begin position="481"/>
        <end position="628"/>
    </location>
</feature>
<proteinExistence type="inferred from homology"/>
<evidence type="ECO:0000313" key="11">
    <source>
        <dbReference type="WBParaSite" id="Gr19_v10_g15174.t1"/>
    </source>
</evidence>
<keyword evidence="5" id="KW-0539">Nucleus</keyword>
<dbReference type="SMART" id="SM00360">
    <property type="entry name" value="RRM"/>
    <property type="match status" value="3"/>
</dbReference>
<evidence type="ECO:0000259" key="8">
    <source>
        <dbReference type="PROSITE" id="PS50102"/>
    </source>
</evidence>
<feature type="compositionally biased region" description="Polar residues" evidence="7">
    <location>
        <begin position="464"/>
        <end position="473"/>
    </location>
</feature>
<feature type="compositionally biased region" description="Basic and acidic residues" evidence="7">
    <location>
        <begin position="82"/>
        <end position="91"/>
    </location>
</feature>
<comment type="subcellular location">
    <subcellularLocation>
        <location evidence="1">Nucleus</location>
    </subcellularLocation>
</comment>
<dbReference type="InterPro" id="IPR000504">
    <property type="entry name" value="RRM_dom"/>
</dbReference>
<keyword evidence="3" id="KW-0597">Phosphoprotein</keyword>